<dbReference type="PANTHER" id="PTHR43728">
    <property type="entry name" value="SLR0304 PROTEIN"/>
    <property type="match status" value="1"/>
</dbReference>
<dbReference type="PANTHER" id="PTHR43728:SF1">
    <property type="entry name" value="FE-S OXIDOREDUCTASE"/>
    <property type="match status" value="1"/>
</dbReference>
<name>A0ABS3BM75_9BACT</name>
<sequence length="351" mass="39205">MKSLKAQLHSLSDPKVEIDVLEQRHPGGSENDFQSYLERIGLFPLRPTSLEIFQVNVGKMCNQTCKHCHVDAGPDRKEIMDRDTMALCLEVIRREQTLNCVDITGGAPEMNPDFRWFVTEIRTIRPEIKLIVRCNLTIILANPKFYDLPQFFKENGVEVVSSLPYFTAIRTDSQRGDGVFGKSLEALKMLNAVGYGVEGSGLILNLVYNPSGAFLPASQTGLENEFKKKLWERFRVMFNSLFTITNIPISRFLDYLINSGNYENYMEKLLASFNPAAAAGVMCRNTISVGWDGFLYDCDFNQMLELKVAAPSTTHLRVWDTDGLSSRPIVINNHCFGCTAGAGSSCGGATL</sequence>
<dbReference type="SUPFAM" id="SSF102114">
    <property type="entry name" value="Radical SAM enzymes"/>
    <property type="match status" value="1"/>
</dbReference>
<comment type="cofactor">
    <cofactor evidence="1">
        <name>[4Fe-4S] cluster</name>
        <dbReference type="ChEBI" id="CHEBI:49883"/>
    </cofactor>
</comment>
<evidence type="ECO:0000259" key="6">
    <source>
        <dbReference type="Pfam" id="PF04055"/>
    </source>
</evidence>
<dbReference type="SFLD" id="SFLDS00029">
    <property type="entry name" value="Radical_SAM"/>
    <property type="match status" value="1"/>
</dbReference>
<dbReference type="InterPro" id="IPR007197">
    <property type="entry name" value="rSAM"/>
</dbReference>
<keyword evidence="5" id="KW-0411">Iron-sulfur</keyword>
<comment type="caution">
    <text evidence="8">The sequence shown here is derived from an EMBL/GenBank/DDBJ whole genome shotgun (WGS) entry which is preliminary data.</text>
</comment>
<keyword evidence="3" id="KW-0479">Metal-binding</keyword>
<dbReference type="Pfam" id="PF12345">
    <property type="entry name" value="DUF3641"/>
    <property type="match status" value="1"/>
</dbReference>
<dbReference type="InterPro" id="IPR026351">
    <property type="entry name" value="rSAM_ArsS-like"/>
</dbReference>
<dbReference type="Gene3D" id="3.20.20.70">
    <property type="entry name" value="Aldolase class I"/>
    <property type="match status" value="1"/>
</dbReference>
<evidence type="ECO:0000313" key="9">
    <source>
        <dbReference type="Proteomes" id="UP000664698"/>
    </source>
</evidence>
<dbReference type="NCBIfam" id="TIGR04167">
    <property type="entry name" value="rSAM_SeCys"/>
    <property type="match status" value="1"/>
</dbReference>
<feature type="domain" description="Radical SAM core" evidence="6">
    <location>
        <begin position="55"/>
        <end position="197"/>
    </location>
</feature>
<reference evidence="8 9" key="1">
    <citation type="submission" date="2021-03" db="EMBL/GenBank/DDBJ databases">
        <title>novel species isolated from a fishpond in China.</title>
        <authorList>
            <person name="Lu H."/>
            <person name="Cai Z."/>
        </authorList>
    </citation>
    <scope>NUCLEOTIDE SEQUENCE [LARGE SCALE GENOMIC DNA]</scope>
    <source>
        <strain evidence="8 9">JCM 31546</strain>
    </source>
</reference>
<evidence type="ECO:0000256" key="1">
    <source>
        <dbReference type="ARBA" id="ARBA00001966"/>
    </source>
</evidence>
<dbReference type="Proteomes" id="UP000664698">
    <property type="component" value="Unassembled WGS sequence"/>
</dbReference>
<dbReference type="Pfam" id="PF04055">
    <property type="entry name" value="Radical_SAM"/>
    <property type="match status" value="1"/>
</dbReference>
<evidence type="ECO:0000256" key="4">
    <source>
        <dbReference type="ARBA" id="ARBA00023004"/>
    </source>
</evidence>
<dbReference type="RefSeq" id="WP_206568362.1">
    <property type="nucleotide sequence ID" value="NZ_JAFKCW010000001.1"/>
</dbReference>
<dbReference type="InterPro" id="IPR013785">
    <property type="entry name" value="Aldolase_TIM"/>
</dbReference>
<keyword evidence="9" id="KW-1185">Reference proteome</keyword>
<organism evidence="8 9">
    <name type="scientific">Algoriphagus aestuariicola</name>
    <dbReference type="NCBI Taxonomy" id="1852016"/>
    <lineage>
        <taxon>Bacteria</taxon>
        <taxon>Pseudomonadati</taxon>
        <taxon>Bacteroidota</taxon>
        <taxon>Cytophagia</taxon>
        <taxon>Cytophagales</taxon>
        <taxon>Cyclobacteriaceae</taxon>
        <taxon>Algoriphagus</taxon>
    </lineage>
</organism>
<keyword evidence="2" id="KW-0949">S-adenosyl-L-methionine</keyword>
<protein>
    <submittedName>
        <fullName evidence="8">Arsenosugar biosynthesis radical SAM protein ArsS</fullName>
    </submittedName>
</protein>
<evidence type="ECO:0000256" key="2">
    <source>
        <dbReference type="ARBA" id="ARBA00022691"/>
    </source>
</evidence>
<evidence type="ECO:0000313" key="8">
    <source>
        <dbReference type="EMBL" id="MBN7800413.1"/>
    </source>
</evidence>
<evidence type="ECO:0000256" key="3">
    <source>
        <dbReference type="ARBA" id="ARBA00022723"/>
    </source>
</evidence>
<evidence type="ECO:0000256" key="5">
    <source>
        <dbReference type="ARBA" id="ARBA00023014"/>
    </source>
</evidence>
<dbReference type="InterPro" id="IPR058240">
    <property type="entry name" value="rSAM_sf"/>
</dbReference>
<feature type="domain" description="Arsenosugar biosynthesis radical SAM protein ArsS-like C-terminal" evidence="7">
    <location>
        <begin position="215"/>
        <end position="349"/>
    </location>
</feature>
<dbReference type="EMBL" id="JAFKCW010000001">
    <property type="protein sequence ID" value="MBN7800413.1"/>
    <property type="molecule type" value="Genomic_DNA"/>
</dbReference>
<evidence type="ECO:0000259" key="7">
    <source>
        <dbReference type="Pfam" id="PF12345"/>
    </source>
</evidence>
<gene>
    <name evidence="8" type="primary">arsS</name>
    <name evidence="8" type="ORF">J0A67_06040</name>
</gene>
<keyword evidence="4" id="KW-0408">Iron</keyword>
<dbReference type="InterPro" id="IPR024521">
    <property type="entry name" value="ArsS-like_C"/>
</dbReference>
<accession>A0ABS3BM75</accession>
<dbReference type="CDD" id="cd01335">
    <property type="entry name" value="Radical_SAM"/>
    <property type="match status" value="1"/>
</dbReference>
<proteinExistence type="predicted"/>